<proteinExistence type="predicted"/>
<evidence type="ECO:0000313" key="2">
    <source>
        <dbReference type="EMBL" id="KAK4297902.1"/>
    </source>
</evidence>
<dbReference type="Proteomes" id="UP001292094">
    <property type="component" value="Unassembled WGS sequence"/>
</dbReference>
<organism evidence="2 3">
    <name type="scientific">Petrolisthes manimaculis</name>
    <dbReference type="NCBI Taxonomy" id="1843537"/>
    <lineage>
        <taxon>Eukaryota</taxon>
        <taxon>Metazoa</taxon>
        <taxon>Ecdysozoa</taxon>
        <taxon>Arthropoda</taxon>
        <taxon>Crustacea</taxon>
        <taxon>Multicrustacea</taxon>
        <taxon>Malacostraca</taxon>
        <taxon>Eumalacostraca</taxon>
        <taxon>Eucarida</taxon>
        <taxon>Decapoda</taxon>
        <taxon>Pleocyemata</taxon>
        <taxon>Anomura</taxon>
        <taxon>Galatheoidea</taxon>
        <taxon>Porcellanidae</taxon>
        <taxon>Petrolisthes</taxon>
    </lineage>
</organism>
<keyword evidence="1" id="KW-0732">Signal</keyword>
<dbReference type="EMBL" id="JAWZYT010003548">
    <property type="protein sequence ID" value="KAK4297902.1"/>
    <property type="molecule type" value="Genomic_DNA"/>
</dbReference>
<dbReference type="AlphaFoldDB" id="A0AAE1TU68"/>
<keyword evidence="3" id="KW-1185">Reference proteome</keyword>
<protein>
    <recommendedName>
        <fullName evidence="4">Secreted protein</fullName>
    </recommendedName>
</protein>
<name>A0AAE1TU68_9EUCA</name>
<feature type="signal peptide" evidence="1">
    <location>
        <begin position="1"/>
        <end position="19"/>
    </location>
</feature>
<sequence>MLLRAAHLAVFTWLVVTSATRETRSPQVAKKQNIKMAVLVFVVVTRAGLWVNTPPTTPTPQCQQIEDAPNLNPLSVYIAN</sequence>
<feature type="chain" id="PRO_5042158074" description="Secreted protein" evidence="1">
    <location>
        <begin position="20"/>
        <end position="80"/>
    </location>
</feature>
<accession>A0AAE1TU68</accession>
<evidence type="ECO:0000313" key="3">
    <source>
        <dbReference type="Proteomes" id="UP001292094"/>
    </source>
</evidence>
<evidence type="ECO:0008006" key="4">
    <source>
        <dbReference type="Google" id="ProtNLM"/>
    </source>
</evidence>
<gene>
    <name evidence="2" type="ORF">Pmani_029709</name>
</gene>
<evidence type="ECO:0000256" key="1">
    <source>
        <dbReference type="SAM" id="SignalP"/>
    </source>
</evidence>
<reference evidence="2" key="1">
    <citation type="submission" date="2023-11" db="EMBL/GenBank/DDBJ databases">
        <title>Genome assemblies of two species of porcelain crab, Petrolisthes cinctipes and Petrolisthes manimaculis (Anomura: Porcellanidae).</title>
        <authorList>
            <person name="Angst P."/>
        </authorList>
    </citation>
    <scope>NUCLEOTIDE SEQUENCE</scope>
    <source>
        <strain evidence="2">PB745_02</strain>
        <tissue evidence="2">Gill</tissue>
    </source>
</reference>
<comment type="caution">
    <text evidence="2">The sequence shown here is derived from an EMBL/GenBank/DDBJ whole genome shotgun (WGS) entry which is preliminary data.</text>
</comment>